<feature type="chain" id="PRO_5044291305" evidence="5">
    <location>
        <begin position="29"/>
        <end position="526"/>
    </location>
</feature>
<name>A0A0D3J376_EMIH1</name>
<keyword evidence="5" id="KW-0732">Signal</keyword>
<keyword evidence="2" id="KW-0378">Hydrolase</keyword>
<dbReference type="InterPro" id="IPR000407">
    <property type="entry name" value="GDA1_CD39_NTPase"/>
</dbReference>
<evidence type="ECO:0000256" key="4">
    <source>
        <dbReference type="PIRSR" id="PIRSR600407-2"/>
    </source>
</evidence>
<keyword evidence="4" id="KW-0547">Nucleotide-binding</keyword>
<feature type="signal peptide" evidence="5">
    <location>
        <begin position="1"/>
        <end position="28"/>
    </location>
</feature>
<evidence type="ECO:0000256" key="3">
    <source>
        <dbReference type="PIRSR" id="PIRSR600407-1"/>
    </source>
</evidence>
<evidence type="ECO:0000313" key="7">
    <source>
        <dbReference type="Proteomes" id="UP000013827"/>
    </source>
</evidence>
<accession>A0A0D3J376</accession>
<proteinExistence type="inferred from homology"/>
<sequence>MPLAQRGTAAFGRMLRWLLLLFVADTNAFSTLPPPTSKIPNPCYPPGAPVGNQIYKGYTSANCEYDNGSPKNLPFDEVATGNFSQCLMLAKQAWLLSLSRVSLVVDLSFVCLQQSCEVGISGGYHAARPSAFYTGSLKYLEPFYSATKHGGWTGTVKDAKEELEKTGHQECSKTSHRRLDSSVFEELAELDDFKAMQSGAAGTDPVPPSPGYAFLNCWATAYFTVLLDTWLGDETTIVVFDDYVKNTSVEWRDAAMAGRVDNGAAGSPAVVVDCGSSGSRPTIFNTTAGAWPIAIDVDDAILSKKTPGISTQATTCNRTLKACYEDYFKDMIPQLKSELPKLFPGSDVYDVPIYLLATATGVAGMRLKNDTEDEQIWDAVKAVWADNGMRLKEAMTIPGDTEGIYGWQALNYALSSGANDTAGWIDIGGASTQITYVATHPRVLEHGYPNTPLNPSAIPAKPMKQLFSRSYMRHGQDQARWMMHLMLKAADPFGAGQSGGVTGGSDRGVARKNPHIHIVGGVALPP</sequence>
<dbReference type="Pfam" id="PF01150">
    <property type="entry name" value="GDA1_CD39"/>
    <property type="match status" value="1"/>
</dbReference>
<evidence type="ECO:0000313" key="6">
    <source>
        <dbReference type="EnsemblProtists" id="EOD17961"/>
    </source>
</evidence>
<dbReference type="GO" id="GO:0016787">
    <property type="term" value="F:hydrolase activity"/>
    <property type="evidence" value="ECO:0007669"/>
    <property type="project" value="UniProtKB-KW"/>
</dbReference>
<evidence type="ECO:0000256" key="2">
    <source>
        <dbReference type="ARBA" id="ARBA00022801"/>
    </source>
</evidence>
<reference evidence="7" key="1">
    <citation type="journal article" date="2013" name="Nature">
        <title>Pan genome of the phytoplankton Emiliania underpins its global distribution.</title>
        <authorList>
            <person name="Read B.A."/>
            <person name="Kegel J."/>
            <person name="Klute M.J."/>
            <person name="Kuo A."/>
            <person name="Lefebvre S.C."/>
            <person name="Maumus F."/>
            <person name="Mayer C."/>
            <person name="Miller J."/>
            <person name="Monier A."/>
            <person name="Salamov A."/>
            <person name="Young J."/>
            <person name="Aguilar M."/>
            <person name="Claverie J.M."/>
            <person name="Frickenhaus S."/>
            <person name="Gonzalez K."/>
            <person name="Herman E.K."/>
            <person name="Lin Y.C."/>
            <person name="Napier J."/>
            <person name="Ogata H."/>
            <person name="Sarno A.F."/>
            <person name="Shmutz J."/>
            <person name="Schroeder D."/>
            <person name="de Vargas C."/>
            <person name="Verret F."/>
            <person name="von Dassow P."/>
            <person name="Valentin K."/>
            <person name="Van de Peer Y."/>
            <person name="Wheeler G."/>
            <person name="Dacks J.B."/>
            <person name="Delwiche C.F."/>
            <person name="Dyhrman S.T."/>
            <person name="Glockner G."/>
            <person name="John U."/>
            <person name="Richards T."/>
            <person name="Worden A.Z."/>
            <person name="Zhang X."/>
            <person name="Grigoriev I.V."/>
            <person name="Allen A.E."/>
            <person name="Bidle K."/>
            <person name="Borodovsky M."/>
            <person name="Bowler C."/>
            <person name="Brownlee C."/>
            <person name="Cock J.M."/>
            <person name="Elias M."/>
            <person name="Gladyshev V.N."/>
            <person name="Groth M."/>
            <person name="Guda C."/>
            <person name="Hadaegh A."/>
            <person name="Iglesias-Rodriguez M.D."/>
            <person name="Jenkins J."/>
            <person name="Jones B.M."/>
            <person name="Lawson T."/>
            <person name="Leese F."/>
            <person name="Lindquist E."/>
            <person name="Lobanov A."/>
            <person name="Lomsadze A."/>
            <person name="Malik S.B."/>
            <person name="Marsh M.E."/>
            <person name="Mackinder L."/>
            <person name="Mock T."/>
            <person name="Mueller-Roeber B."/>
            <person name="Pagarete A."/>
            <person name="Parker M."/>
            <person name="Probert I."/>
            <person name="Quesneville H."/>
            <person name="Raines C."/>
            <person name="Rensing S.A."/>
            <person name="Riano-Pachon D.M."/>
            <person name="Richier S."/>
            <person name="Rokitta S."/>
            <person name="Shiraiwa Y."/>
            <person name="Soanes D.M."/>
            <person name="van der Giezen M."/>
            <person name="Wahlund T.M."/>
            <person name="Williams B."/>
            <person name="Wilson W."/>
            <person name="Wolfe G."/>
            <person name="Wurch L.L."/>
        </authorList>
    </citation>
    <scope>NUCLEOTIDE SEQUENCE</scope>
</reference>
<dbReference type="Proteomes" id="UP000013827">
    <property type="component" value="Unassembled WGS sequence"/>
</dbReference>
<dbReference type="Gene3D" id="3.30.420.40">
    <property type="match status" value="1"/>
</dbReference>
<dbReference type="GO" id="GO:0005524">
    <property type="term" value="F:ATP binding"/>
    <property type="evidence" value="ECO:0007669"/>
    <property type="project" value="UniProtKB-KW"/>
</dbReference>
<dbReference type="PANTHER" id="PTHR11782:SF83">
    <property type="entry name" value="GUANOSINE-DIPHOSPHATASE"/>
    <property type="match status" value="1"/>
</dbReference>
<protein>
    <submittedName>
        <fullName evidence="6">Uncharacterized protein</fullName>
    </submittedName>
</protein>
<keyword evidence="4" id="KW-0067">ATP-binding</keyword>
<dbReference type="PANTHER" id="PTHR11782">
    <property type="entry name" value="ADENOSINE/GUANOSINE DIPHOSPHATASE"/>
    <property type="match status" value="1"/>
</dbReference>
<dbReference type="AlphaFoldDB" id="A0A0D3J376"/>
<dbReference type="HOGENOM" id="CLU_549124_0_0_1"/>
<dbReference type="EnsemblProtists" id="EOD17961">
    <property type="protein sequence ID" value="EOD17961"/>
    <property type="gene ID" value="EMIHUDRAFT_195956"/>
</dbReference>
<organism evidence="6 7">
    <name type="scientific">Emiliania huxleyi (strain CCMP1516)</name>
    <dbReference type="NCBI Taxonomy" id="280463"/>
    <lineage>
        <taxon>Eukaryota</taxon>
        <taxon>Haptista</taxon>
        <taxon>Haptophyta</taxon>
        <taxon>Prymnesiophyceae</taxon>
        <taxon>Isochrysidales</taxon>
        <taxon>Noelaerhabdaceae</taxon>
        <taxon>Emiliania</taxon>
    </lineage>
</organism>
<evidence type="ECO:0000256" key="5">
    <source>
        <dbReference type="SAM" id="SignalP"/>
    </source>
</evidence>
<dbReference type="GeneID" id="19045962"/>
<feature type="binding site" evidence="4">
    <location>
        <begin position="429"/>
        <end position="433"/>
    </location>
    <ligand>
        <name>ATP</name>
        <dbReference type="ChEBI" id="CHEBI:30616"/>
    </ligand>
</feature>
<comment type="similarity">
    <text evidence="1">Belongs to the GDA1/CD39 NTPase family.</text>
</comment>
<reference evidence="6" key="2">
    <citation type="submission" date="2024-10" db="UniProtKB">
        <authorList>
            <consortium name="EnsemblProtists"/>
        </authorList>
    </citation>
    <scope>IDENTIFICATION</scope>
</reference>
<dbReference type="KEGG" id="ehx:EMIHUDRAFT_195956"/>
<dbReference type="Gene3D" id="3.30.420.150">
    <property type="entry name" value="Exopolyphosphatase. Domain 2"/>
    <property type="match status" value="1"/>
</dbReference>
<evidence type="ECO:0000256" key="1">
    <source>
        <dbReference type="ARBA" id="ARBA00009283"/>
    </source>
</evidence>
<feature type="active site" description="Proton acceptor" evidence="3">
    <location>
        <position position="402"/>
    </location>
</feature>
<dbReference type="PaxDb" id="2903-EOD17961"/>
<keyword evidence="7" id="KW-1185">Reference proteome</keyword>
<dbReference type="RefSeq" id="XP_005770390.1">
    <property type="nucleotide sequence ID" value="XM_005770333.1"/>
</dbReference>
<dbReference type="eggNOG" id="KOG1386">
    <property type="taxonomic scope" value="Eukaryota"/>
</dbReference>